<sequence>MYAIGILAQDQHLRPASQGNSQGTAHAANRTNTLSESSDTGFGSGVIEVVTQLPYRGGRCETDFSHVSAGDCDMEEVKKQGVNRA</sequence>
<reference evidence="2" key="2">
    <citation type="submission" date="2011-04" db="EMBL/GenBank/DDBJ databases">
        <authorList>
            <person name="Genoscope - CEA"/>
        </authorList>
    </citation>
    <scope>NUCLEOTIDE SEQUENCE</scope>
    <source>
        <strain evidence="2">R24</strain>
    </source>
</reference>
<evidence type="ECO:0000313" key="2">
    <source>
        <dbReference type="EMBL" id="CCA87305.1"/>
    </source>
</evidence>
<accession>G3ACL2</accession>
<gene>
    <name evidence="2" type="ORF">RALSY_mp30632</name>
</gene>
<protein>
    <submittedName>
        <fullName evidence="2">Uncharacterized protein</fullName>
    </submittedName>
</protein>
<evidence type="ECO:0000256" key="1">
    <source>
        <dbReference type="SAM" id="MobiDB-lite"/>
    </source>
</evidence>
<feature type="compositionally biased region" description="Polar residues" evidence="1">
    <location>
        <begin position="17"/>
        <end position="41"/>
    </location>
</feature>
<organism evidence="2">
    <name type="scientific">Ralstonia syzygii R24</name>
    <dbReference type="NCBI Taxonomy" id="907261"/>
    <lineage>
        <taxon>Bacteria</taxon>
        <taxon>Pseudomonadati</taxon>
        <taxon>Pseudomonadota</taxon>
        <taxon>Betaproteobacteria</taxon>
        <taxon>Burkholderiales</taxon>
        <taxon>Burkholderiaceae</taxon>
        <taxon>Ralstonia</taxon>
        <taxon>Ralstonia solanacearum species complex</taxon>
    </lineage>
</organism>
<dbReference type="AlphaFoldDB" id="G3ACL2"/>
<feature type="region of interest" description="Disordered" evidence="1">
    <location>
        <begin position="13"/>
        <end position="42"/>
    </location>
</feature>
<proteinExistence type="predicted"/>
<dbReference type="EMBL" id="FR854092">
    <property type="protein sequence ID" value="CCA87305.1"/>
    <property type="molecule type" value="Genomic_DNA"/>
</dbReference>
<reference evidence="2" key="1">
    <citation type="journal article" date="2011" name="PLoS ONE">
        <title>Ralstonia syzygii, the Blood Disease Bacterium and some Asian R. solanacearum strains form a single genomic species despite divergent lifestyles.</title>
        <authorList>
            <person name="Remenant B."/>
            <person name="de Cambiaire J.C."/>
            <person name="Cellier G."/>
            <person name="Jacobs J.M."/>
            <person name="Mangenot S."/>
            <person name="Barbe V."/>
            <person name="Lajus A."/>
            <person name="Vallenet D."/>
            <person name="Medigue C."/>
            <person name="Fegan M."/>
            <person name="Allen C."/>
            <person name="Prior P."/>
        </authorList>
    </citation>
    <scope>NUCLEOTIDE SEQUENCE</scope>
    <source>
        <strain evidence="2">R24</strain>
    </source>
</reference>
<name>G3ACL2_9RALS</name>